<evidence type="ECO:0000313" key="3">
    <source>
        <dbReference type="Proteomes" id="UP000249873"/>
    </source>
</evidence>
<dbReference type="Gene3D" id="2.130.10.130">
    <property type="entry name" value="Integrin alpha, N-terminal"/>
    <property type="match status" value="1"/>
</dbReference>
<name>A0A2Z4GA73_9BACT</name>
<dbReference type="Proteomes" id="UP000249873">
    <property type="component" value="Chromosome"/>
</dbReference>
<dbReference type="OrthoDB" id="1391917at2"/>
<dbReference type="InterPro" id="IPR013517">
    <property type="entry name" value="FG-GAP"/>
</dbReference>
<keyword evidence="1" id="KW-0732">Signal</keyword>
<accession>A0A2Z4GA73</accession>
<dbReference type="PANTHER" id="PTHR44103:SF1">
    <property type="entry name" value="PROPROTEIN CONVERTASE P"/>
    <property type="match status" value="1"/>
</dbReference>
<protein>
    <submittedName>
        <fullName evidence="2">VCBS repeat-containing protein</fullName>
    </submittedName>
</protein>
<evidence type="ECO:0000313" key="2">
    <source>
        <dbReference type="EMBL" id="AWV98142.1"/>
    </source>
</evidence>
<proteinExistence type="predicted"/>
<gene>
    <name evidence="2" type="ORF">DJ013_08140</name>
</gene>
<evidence type="ECO:0000256" key="1">
    <source>
        <dbReference type="ARBA" id="ARBA00022729"/>
    </source>
</evidence>
<dbReference type="AlphaFoldDB" id="A0A2Z4GA73"/>
<keyword evidence="3" id="KW-1185">Reference proteome</keyword>
<dbReference type="RefSeq" id="WP_111371244.1">
    <property type="nucleotide sequence ID" value="NZ_CP029480.1"/>
</dbReference>
<dbReference type="PANTHER" id="PTHR44103">
    <property type="entry name" value="PROPROTEIN CONVERTASE P"/>
    <property type="match status" value="1"/>
</dbReference>
<dbReference type="SUPFAM" id="SSF69318">
    <property type="entry name" value="Integrin alpha N-terminal domain"/>
    <property type="match status" value="1"/>
</dbReference>
<dbReference type="KEGG" id="als:DJ013_08140"/>
<reference evidence="2 3" key="1">
    <citation type="submission" date="2018-05" db="EMBL/GenBank/DDBJ databases">
        <title>Complete genome sequence of Arcticibacterium luteifluviistationis SM1504T, a cytophagaceae bacterium isolated from Arctic surface seawater.</title>
        <authorList>
            <person name="Li Y."/>
            <person name="Qin Q.-L."/>
        </authorList>
    </citation>
    <scope>NUCLEOTIDE SEQUENCE [LARGE SCALE GENOMIC DNA]</scope>
    <source>
        <strain evidence="2 3">SM1504</strain>
    </source>
</reference>
<dbReference type="InterPro" id="IPR028994">
    <property type="entry name" value="Integrin_alpha_N"/>
</dbReference>
<organism evidence="2 3">
    <name type="scientific">Arcticibacterium luteifluviistationis</name>
    <dbReference type="NCBI Taxonomy" id="1784714"/>
    <lineage>
        <taxon>Bacteria</taxon>
        <taxon>Pseudomonadati</taxon>
        <taxon>Bacteroidota</taxon>
        <taxon>Cytophagia</taxon>
        <taxon>Cytophagales</taxon>
        <taxon>Leadbetterellaceae</taxon>
        <taxon>Arcticibacterium</taxon>
    </lineage>
</organism>
<dbReference type="Pfam" id="PF13517">
    <property type="entry name" value="FG-GAP_3"/>
    <property type="match status" value="2"/>
</dbReference>
<dbReference type="EMBL" id="CP029480">
    <property type="protein sequence ID" value="AWV98142.1"/>
    <property type="molecule type" value="Genomic_DNA"/>
</dbReference>
<sequence length="500" mass="56753">MRLSFLSLALILFVFIEFSCSNSDKSERLAERSCGSCHQFPKPELLDKATWQEHVLPRMGAWLGMPDKTMLLRDMKGESIYADGISDKLIPKEPQISDKDWQLIQNYYIDNAPQKLSVTSEPSSYENLETKFSFHTKKLNTLKRPASNTLIHFEKSNNQFYISDQDGLLSTYTSDLQKIDSTKFGSTISSITINKNADFEALLMGRIRPTNEPIGSLVNSNNDDIIKGLFRPVYLEKLDLNQDQQEDYLIANFGYHIGRLSWYEKKDDSFEEHILLPVAGPIKTITEDVNQDGLIDIIVLMTQGNEAVYYFQNLGKGEFKLSQWLTLPPVYGSSDFEWVDVNDDGFKDIIIASGDNGDFSLIRKPYHGVRIFINNKKNNFSEEVFLPLNGATGLAVADFDGDGDLDLAVTANFAEFSENPQRGFVLYDNLGNLQFKPYISNKTDTGRWLVMEKGDFDGDGDIDIILGSHLINLMVERETLIKWKNAQVDLMLLENKTITK</sequence>